<evidence type="ECO:0000259" key="2">
    <source>
        <dbReference type="Pfam" id="PF22691"/>
    </source>
</evidence>
<dbReference type="Proteomes" id="UP000548423">
    <property type="component" value="Unassembled WGS sequence"/>
</dbReference>
<reference evidence="4" key="1">
    <citation type="submission" date="2020-07" db="EMBL/GenBank/DDBJ databases">
        <authorList>
            <person name="Partida-Martinez L."/>
            <person name="Huntemann M."/>
            <person name="Clum A."/>
            <person name="Wang J."/>
            <person name="Palaniappan K."/>
            <person name="Ritter S."/>
            <person name="Chen I.-M."/>
            <person name="Stamatis D."/>
            <person name="Reddy T."/>
            <person name="O'Malley R."/>
            <person name="Daum C."/>
            <person name="Shapiro N."/>
            <person name="Ivanova N."/>
            <person name="Kyrpides N."/>
            <person name="Woyke T."/>
        </authorList>
    </citation>
    <scope>NUCLEOTIDE SEQUENCE [LARGE SCALE GENOMIC DNA]</scope>
    <source>
        <strain evidence="4">AT2.8</strain>
    </source>
</reference>
<dbReference type="AlphaFoldDB" id="A0A852T8R1"/>
<dbReference type="PANTHER" id="PTHR42870:SF1">
    <property type="entry name" value="NON-SPECIFIC LIPID-TRANSFER PROTEIN-LIKE 2"/>
    <property type="match status" value="1"/>
</dbReference>
<evidence type="ECO:0000313" key="4">
    <source>
        <dbReference type="Proteomes" id="UP000548423"/>
    </source>
</evidence>
<feature type="domain" description="Thiolase C-terminal" evidence="2">
    <location>
        <begin position="284"/>
        <end position="397"/>
    </location>
</feature>
<dbReference type="InterPro" id="IPR020616">
    <property type="entry name" value="Thiolase_N"/>
</dbReference>
<dbReference type="Pfam" id="PF00108">
    <property type="entry name" value="Thiolase_N"/>
    <property type="match status" value="1"/>
</dbReference>
<dbReference type="SUPFAM" id="SSF53901">
    <property type="entry name" value="Thiolase-like"/>
    <property type="match status" value="2"/>
</dbReference>
<dbReference type="PIRSF" id="PIRSF000429">
    <property type="entry name" value="Ac-CoA_Ac_transf"/>
    <property type="match status" value="1"/>
</dbReference>
<dbReference type="Pfam" id="PF22691">
    <property type="entry name" value="Thiolase_C_1"/>
    <property type="match status" value="1"/>
</dbReference>
<evidence type="ECO:0000259" key="1">
    <source>
        <dbReference type="Pfam" id="PF00108"/>
    </source>
</evidence>
<feature type="domain" description="Thiolase N-terminal" evidence="1">
    <location>
        <begin position="4"/>
        <end position="141"/>
    </location>
</feature>
<dbReference type="InterPro" id="IPR016039">
    <property type="entry name" value="Thiolase-like"/>
</dbReference>
<protein>
    <submittedName>
        <fullName evidence="3">Acetyl-CoA acetyltransferase</fullName>
    </submittedName>
</protein>
<accession>A0A852T8R1</accession>
<gene>
    <name evidence="3" type="ORF">F4694_000949</name>
</gene>
<dbReference type="EMBL" id="JACCBX010000002">
    <property type="protein sequence ID" value="NYE04205.1"/>
    <property type="molecule type" value="Genomic_DNA"/>
</dbReference>
<dbReference type="InterPro" id="IPR055140">
    <property type="entry name" value="Thiolase_C_2"/>
</dbReference>
<organism evidence="3 4">
    <name type="scientific">Neobacillus niacini</name>
    <dbReference type="NCBI Taxonomy" id="86668"/>
    <lineage>
        <taxon>Bacteria</taxon>
        <taxon>Bacillati</taxon>
        <taxon>Bacillota</taxon>
        <taxon>Bacilli</taxon>
        <taxon>Bacillales</taxon>
        <taxon>Bacillaceae</taxon>
        <taxon>Neobacillus</taxon>
    </lineage>
</organism>
<name>A0A852T8R1_9BACI</name>
<reference evidence="4" key="2">
    <citation type="submission" date="2020-08" db="EMBL/GenBank/DDBJ databases">
        <title>The Agave Microbiome: Exploring the role of microbial communities in plant adaptations to desert environments.</title>
        <authorList>
            <person name="Partida-Martinez L.P."/>
        </authorList>
    </citation>
    <scope>NUCLEOTIDE SEQUENCE [LARGE SCALE GENOMIC DNA]</scope>
    <source>
        <strain evidence="4">AT2.8</strain>
    </source>
</reference>
<dbReference type="CDD" id="cd00829">
    <property type="entry name" value="SCP-x_thiolase"/>
    <property type="match status" value="1"/>
</dbReference>
<comment type="caution">
    <text evidence="3">The sequence shown here is derived from an EMBL/GenBank/DDBJ whole genome shotgun (WGS) entry which is preliminary data.</text>
</comment>
<dbReference type="Gene3D" id="3.40.47.10">
    <property type="match status" value="1"/>
</dbReference>
<dbReference type="InterPro" id="IPR002155">
    <property type="entry name" value="Thiolase"/>
</dbReference>
<dbReference type="PANTHER" id="PTHR42870">
    <property type="entry name" value="ACETYL-COA C-ACETYLTRANSFERASE"/>
    <property type="match status" value="1"/>
</dbReference>
<dbReference type="GO" id="GO:0016747">
    <property type="term" value="F:acyltransferase activity, transferring groups other than amino-acyl groups"/>
    <property type="evidence" value="ECO:0007669"/>
    <property type="project" value="InterPro"/>
</dbReference>
<proteinExistence type="predicted"/>
<evidence type="ECO:0000313" key="3">
    <source>
        <dbReference type="EMBL" id="NYE04205.1"/>
    </source>
</evidence>
<sequence>MQDVYIIGIGMNKFGKYPGETVRTMAEHVIQQSLEDAGISAEDLQAGFFSNTFWGMFDKQHSIRGQVIFRGMGIDKIPVTNVENACAGASTALHLAYTGIRAGVYDVAIAVGSEKLTNPDKAKSLSAYSSCMDVENFDRQINLLLDYGKNLEVALPQEESPPGAGRSVFMDVYAMMTRWHMSKYGTNQRQLAVIASKNHFHSSLNPKAQYQNRMSIEDVLNDSPVTYPLTRSMCAPVGDGAAAVIVCSERFLKKLEKSRPVKILASVHGQGSDRDLDGEDIGERLAKEAYKKAGLGPQDIDLAELHDATAYGELHQSEAMGFCPPGEGGALAESGATTLGGSIPINTSGGLESRGHPIGASGLAQIYEVVTQLRGEAGNRQVIGARIGLAENGGGSIGVEEAAMCIHVLEKV</sequence>